<feature type="compositionally biased region" description="Basic and acidic residues" evidence="1">
    <location>
        <begin position="784"/>
        <end position="800"/>
    </location>
</feature>
<dbReference type="GO" id="GO:0016604">
    <property type="term" value="C:nuclear body"/>
    <property type="evidence" value="ECO:0007669"/>
    <property type="project" value="TreeGrafter"/>
</dbReference>
<dbReference type="Pfam" id="PF13087">
    <property type="entry name" value="AAA_12"/>
    <property type="match status" value="1"/>
</dbReference>
<feature type="compositionally biased region" description="Polar residues" evidence="1">
    <location>
        <begin position="1112"/>
        <end position="1126"/>
    </location>
</feature>
<feature type="compositionally biased region" description="Low complexity" evidence="1">
    <location>
        <begin position="2329"/>
        <end position="2341"/>
    </location>
</feature>
<feature type="region of interest" description="Disordered" evidence="1">
    <location>
        <begin position="1"/>
        <end position="22"/>
    </location>
</feature>
<dbReference type="Proteomes" id="UP001178461">
    <property type="component" value="Chromosome Z"/>
</dbReference>
<feature type="compositionally biased region" description="Basic and acidic residues" evidence="1">
    <location>
        <begin position="1"/>
        <end position="19"/>
    </location>
</feature>
<dbReference type="PANTHER" id="PTHR10887">
    <property type="entry name" value="DNA2/NAM7 HELICASE FAMILY"/>
    <property type="match status" value="1"/>
</dbReference>
<evidence type="ECO:0000259" key="3">
    <source>
        <dbReference type="Pfam" id="PF13087"/>
    </source>
</evidence>
<evidence type="ECO:0000313" key="5">
    <source>
        <dbReference type="Proteomes" id="UP001178461"/>
    </source>
</evidence>
<feature type="compositionally biased region" description="Polar residues" evidence="1">
    <location>
        <begin position="1242"/>
        <end position="1262"/>
    </location>
</feature>
<feature type="region of interest" description="Disordered" evidence="1">
    <location>
        <begin position="908"/>
        <end position="999"/>
    </location>
</feature>
<feature type="compositionally biased region" description="Polar residues" evidence="1">
    <location>
        <begin position="925"/>
        <end position="934"/>
    </location>
</feature>
<organism evidence="4 5">
    <name type="scientific">Podarcis lilfordi</name>
    <name type="common">Lilford's wall lizard</name>
    <dbReference type="NCBI Taxonomy" id="74358"/>
    <lineage>
        <taxon>Eukaryota</taxon>
        <taxon>Metazoa</taxon>
        <taxon>Chordata</taxon>
        <taxon>Craniata</taxon>
        <taxon>Vertebrata</taxon>
        <taxon>Euteleostomi</taxon>
        <taxon>Lepidosauria</taxon>
        <taxon>Squamata</taxon>
        <taxon>Bifurcata</taxon>
        <taxon>Unidentata</taxon>
        <taxon>Episquamata</taxon>
        <taxon>Laterata</taxon>
        <taxon>Lacertibaenia</taxon>
        <taxon>Lacertidae</taxon>
        <taxon>Podarcis</taxon>
    </lineage>
</organism>
<dbReference type="FunFam" id="3.40.50.300:FF:000810">
    <property type="entry name" value="probable helicase senataxin"/>
    <property type="match status" value="1"/>
</dbReference>
<feature type="region of interest" description="Disordered" evidence="1">
    <location>
        <begin position="1109"/>
        <end position="1160"/>
    </location>
</feature>
<dbReference type="SUPFAM" id="SSF52540">
    <property type="entry name" value="P-loop containing nucleoside triphosphate hydrolases"/>
    <property type="match status" value="1"/>
</dbReference>
<feature type="compositionally biased region" description="Basic and acidic residues" evidence="1">
    <location>
        <begin position="731"/>
        <end position="744"/>
    </location>
</feature>
<sequence>MSNEAEEHLSERRERESESWRQQGCPRLRAGCGSHLASRAPVRSRRMETCCWCTPIDSVITTLKNYASSLLPPEKFAAANEDLCYCLECVDEYHKVKDELSYLHESLWNIETTRLIAHFEKSMPKEDDDSNSLDCDEGGKVQCLDSDIEKKLRVPLLEILKYPYLLLHKHLSMLFVEAICKMEAINYPCQVLGKHPGVYLLMVHSNETIRRWAIMTAKSLGKVDRDDYYDIQEVLNCLLRVIELNLFENAYVYNPTTVEKGNLILLPDHLYDITSYKNYWLGICMVLLVLDEQAMDSLLLGPNKQNDFMQCIINTLKKDSDDESNSPFWPALHCFMVILDKLGSKVWGQHIDPSEAFQTINNSVSYNKEIENIRQRCKRTRSVPLSDCEDEMVTCSQLVYDYRLEKPQKVTRQKSAACPNYFPDLYEDMKTFIDAFQADFGQDIQLHSSTFLWLIPFIHSLMGLRELGIGYSVQVMSHLCLKTDVSENSAESYDKVSQFFIWVLVIVIQLHLKKKCLSSLWVSAEKWVRTVVAWAKLPRAVFMAGIERRAARSCLISTATSPSLETESVQSFCMKLIRNILKEGLHDVKTPVCKQFFLELNLLLRNRMNLELSPKQTQELQSTLKHIIRTMWMKSGPSSPIVESFPIGVNERQEDMHPVNMCNEHPPHLSAARKDEVCQEGQVQEGSMLANRYMYVQKNMSCHQILGIDIKVENIWSGVERPRASSPLMTKNDDSSDALEKNVDQNDLTSQRKPLRLLSPRFKAKLRQLLNKCSSSTMLKSKTKKEQSVRDQRKSQEGPKSDIVAGSAGNTSDPLLCKSGAGSSKSFPSPSACMKNKCKDDLVHFETGQSDSEEDSSDDMKEKMPLDIVVRNQPNEFEAAVAVTSTSTATDSQINIVFNKGTFIASTKETPVDSRQESSKKVMGSVQSQSSSEDYPSKAAKGPIHTIIISDSSEEDENQGNTSRESRKDTTCVRHEKQSSAQGQEPMNSSPTNAEHESQLFEFESEAEIYSEWQDSQTNEETTEEENLLVETDNGHKATDLEINYWGYESNPHWFNATEEGKEDPVQNSETKTKPHTPAQKVNISSRNAMCCSTSTGMDAGCSRHIDPSALTAPSESASAVKESTIQPKKAPPQAEPARSTPTVVPPAKVHHFPPPTSLTENLGLSKKVRRAAELSQRTQDSLAELRRHGEIAGRVDVAQKRTSQLINASHLTTKNRKMLSCQELQFYRQTRPKEREKGQHTQRGNPSSSILEATASKTNPLTSTDSSSSSCDEDVALKEGEPQLNENIEDDNLFLTQSDPVDMELCSQIESGSNPTHMEVRVSASPLQDANEICKEAGSKRAAEAEAHGASCSAGGPQDNASAKTLAPPRLSTMKMFSVSSRNANLTKELESIPKPPAVPKSKSYSFMPPTSKGNGLQSQIPMPNSILQPQNSNNVPQLLNVQNNSNVYTGGVLPASRPVSWHEMNPRFTQANSVNAQQRSPAIFSREILKWNYDMFAQFSQFGPPAYLLQSVMTSVPATFNNYNDYFNTFFPLMMLNTFETVAQDWIENQIWKDKRNFHLTLLNFSLDTNEADFTANLSESNLGRQYPKQDDFVVLTVYEKQAFHSNPREAESRPVCHVGCVTRFYFKYKEQDVVNLSVKTQGNLSRIEKKVMCLTICSLATMQRMFRALLLLNRSPLAKAIISTEYSDFSLMGSNVDSENSSSYMREFNEDQRTAIETAYALVTQSPSLPKICLIHGPPGSGKSKTILGLLYCIFIKRPGKENSVQSKIKNRVLLCAPSNAAVDDLMKKIILMFKGKCQDSSSPLGNCGDINLVRLGQESSISRDVWKFSLDAQVDHEISKAALGRHQDICKRKEDLDRQLDMICRQRAIAKTQSAGQLQLLDKEICRLGEERKRLTVQLKKDCGRSQGDLKANIILKSHIICCTLSTSGSSMLASAFRRQGCDPLSCVIVDEAAQSCEMESLIPLTHGCKKLVLVGDPKQLPPTVRSMKAEEYGYGQSLMERLCRQLDAQLQNKVIDRLPVLRLTTQYRMHPDICLFPSNYVYNRALKTDMRTEENRFSKDWPFLPYLLFDVLDAHEIRESDSFVNLQEVKLVVELMTLITETKKSINYRNIGIITPYSAQKRRILLELEKQFGREEKGVAEVDTVDGFQGREKDCIIVSCVRAQSTQGSIGFLKSLQRLNVTLTRAKYSLFILGHLKTLMENKDWNALIQDAQKRGCIIKTTSKTMYNSIPCYATGAKMILKPMSVQQRLPRATIGQVTTVATSDEAPAQHPQPSSSGAPAPAPAPGSNRESPVQAQPSPVVPRFGQVTMAALMNEVPVQHPQPSSSGAPAPSGAPLMTASGHSSSSNPQATSQNRPRDPRLAKRAEEGVRRSPTESHSPTDPKRQKTTE</sequence>
<dbReference type="Pfam" id="PF13086">
    <property type="entry name" value="AAA_11"/>
    <property type="match status" value="1"/>
</dbReference>
<dbReference type="EMBL" id="OX395140">
    <property type="protein sequence ID" value="CAI5794116.1"/>
    <property type="molecule type" value="Genomic_DNA"/>
</dbReference>
<feature type="compositionally biased region" description="Basic and acidic residues" evidence="1">
    <location>
        <begin position="964"/>
        <end position="978"/>
    </location>
</feature>
<feature type="region of interest" description="Disordered" evidence="1">
    <location>
        <begin position="2324"/>
        <end position="2395"/>
    </location>
</feature>
<feature type="compositionally biased region" description="Polar residues" evidence="1">
    <location>
        <begin position="979"/>
        <end position="993"/>
    </location>
</feature>
<dbReference type="InterPro" id="IPR041677">
    <property type="entry name" value="DNA2/NAM7_AAA_11"/>
</dbReference>
<gene>
    <name evidence="4" type="ORF">PODLI_1B014082</name>
</gene>
<feature type="region of interest" description="Disordered" evidence="1">
    <location>
        <begin position="2268"/>
        <end position="2305"/>
    </location>
</feature>
<proteinExistence type="predicted"/>
<feature type="domain" description="DNA2/NAM7 helicase-like C-terminal" evidence="3">
    <location>
        <begin position="1999"/>
        <end position="2201"/>
    </location>
</feature>
<feature type="region of interest" description="Disordered" evidence="1">
    <location>
        <begin position="1349"/>
        <end position="1368"/>
    </location>
</feature>
<feature type="compositionally biased region" description="Low complexity" evidence="1">
    <location>
        <begin position="2272"/>
        <end position="2305"/>
    </location>
</feature>
<evidence type="ECO:0000313" key="4">
    <source>
        <dbReference type="EMBL" id="CAI5794116.1"/>
    </source>
</evidence>
<keyword evidence="5" id="KW-1185">Reference proteome</keyword>
<dbReference type="GO" id="GO:0006369">
    <property type="term" value="P:termination of RNA polymerase II transcription"/>
    <property type="evidence" value="ECO:0007669"/>
    <property type="project" value="TreeGrafter"/>
</dbReference>
<feature type="region of interest" description="Disordered" evidence="1">
    <location>
        <begin position="723"/>
        <end position="756"/>
    </location>
</feature>
<feature type="region of interest" description="Disordered" evidence="1">
    <location>
        <begin position="776"/>
        <end position="832"/>
    </location>
</feature>
<dbReference type="InterPro" id="IPR045055">
    <property type="entry name" value="DNA2/NAM7-like"/>
</dbReference>
<dbReference type="Gene3D" id="3.40.50.300">
    <property type="entry name" value="P-loop containing nucleotide triphosphate hydrolases"/>
    <property type="match status" value="2"/>
</dbReference>
<dbReference type="PANTHER" id="PTHR10887:SF537">
    <property type="entry name" value="HELICASE SENATAXIN-RELATED"/>
    <property type="match status" value="1"/>
</dbReference>
<feature type="domain" description="DNA2/NAM7 helicase helicase" evidence="2">
    <location>
        <begin position="1711"/>
        <end position="1991"/>
    </location>
</feature>
<dbReference type="CDD" id="cd18808">
    <property type="entry name" value="SF1_C_Upf1"/>
    <property type="match status" value="1"/>
</dbReference>
<dbReference type="GO" id="GO:0004386">
    <property type="term" value="F:helicase activity"/>
    <property type="evidence" value="ECO:0007669"/>
    <property type="project" value="InterPro"/>
</dbReference>
<dbReference type="InterPro" id="IPR027417">
    <property type="entry name" value="P-loop_NTPase"/>
</dbReference>
<evidence type="ECO:0000259" key="2">
    <source>
        <dbReference type="Pfam" id="PF13086"/>
    </source>
</evidence>
<accession>A0AA35LDU9</accession>
<feature type="compositionally biased region" description="Basic and acidic residues" evidence="1">
    <location>
        <begin position="910"/>
        <end position="920"/>
    </location>
</feature>
<dbReference type="GO" id="GO:0001147">
    <property type="term" value="F:transcription termination site sequence-specific DNA binding"/>
    <property type="evidence" value="ECO:0007669"/>
    <property type="project" value="TreeGrafter"/>
</dbReference>
<dbReference type="CDD" id="cd18042">
    <property type="entry name" value="DEXXQc_SETX"/>
    <property type="match status" value="1"/>
</dbReference>
<dbReference type="InterPro" id="IPR047187">
    <property type="entry name" value="SF1_C_Upf1"/>
</dbReference>
<reference evidence="4" key="1">
    <citation type="submission" date="2022-12" db="EMBL/GenBank/DDBJ databases">
        <authorList>
            <person name="Alioto T."/>
            <person name="Alioto T."/>
            <person name="Gomez Garrido J."/>
        </authorList>
    </citation>
    <scope>NUCLEOTIDE SEQUENCE</scope>
</reference>
<protein>
    <submittedName>
        <fullName evidence="4">Senataxin</fullName>
    </submittedName>
</protein>
<feature type="region of interest" description="Disordered" evidence="1">
    <location>
        <begin position="1058"/>
        <end position="1080"/>
    </location>
</feature>
<feature type="compositionally biased region" description="Polar residues" evidence="1">
    <location>
        <begin position="2346"/>
        <end position="2360"/>
    </location>
</feature>
<feature type="compositionally biased region" description="Basic and acidic residues" evidence="1">
    <location>
        <begin position="2361"/>
        <end position="2395"/>
    </location>
</feature>
<name>A0AA35LDU9_9SAUR</name>
<dbReference type="InterPro" id="IPR041679">
    <property type="entry name" value="DNA2/NAM7-like_C"/>
</dbReference>
<feature type="region of interest" description="Disordered" evidence="1">
    <location>
        <begin position="1230"/>
        <end position="1291"/>
    </location>
</feature>
<evidence type="ECO:0000256" key="1">
    <source>
        <dbReference type="SAM" id="MobiDB-lite"/>
    </source>
</evidence>